<proteinExistence type="predicted"/>
<feature type="transmembrane region" description="Helical" evidence="2">
    <location>
        <begin position="35"/>
        <end position="52"/>
    </location>
</feature>
<feature type="compositionally biased region" description="Low complexity" evidence="1">
    <location>
        <begin position="348"/>
        <end position="361"/>
    </location>
</feature>
<reference evidence="4" key="2">
    <citation type="submission" date="2013-12" db="EMBL/GenBank/DDBJ databases">
        <title>Evolution of pathogenesis and genome organization in the Tremellales.</title>
        <authorList>
            <person name="Cuomo C."/>
            <person name="Litvintseva A."/>
            <person name="Heitman J."/>
            <person name="Chen Y."/>
            <person name="Sun S."/>
            <person name="Springer D."/>
            <person name="Dromer F."/>
            <person name="Young S."/>
            <person name="Zeng Q."/>
            <person name="Chapman S."/>
            <person name="Gujja S."/>
            <person name="Saif S."/>
            <person name="Birren B."/>
        </authorList>
    </citation>
    <scope>NUCLEOTIDE SEQUENCE [LARGE SCALE GENOMIC DNA]</scope>
    <source>
        <strain evidence="4">BCC8398</strain>
    </source>
</reference>
<feature type="transmembrane region" description="Helical" evidence="2">
    <location>
        <begin position="384"/>
        <end position="409"/>
    </location>
</feature>
<dbReference type="PANTHER" id="PTHR19346">
    <property type="entry name" value="SUGAR PHOSPHATE TRANSPORTER DOMAIN-CONTAINING PROTEIN"/>
    <property type="match status" value="1"/>
</dbReference>
<reference evidence="3 4" key="1">
    <citation type="submission" date="2013-07" db="EMBL/GenBank/DDBJ databases">
        <title>The Genome Sequence of Cryptococcus heveanensis BCC8398.</title>
        <authorList>
            <consortium name="The Broad Institute Genome Sequencing Platform"/>
            <person name="Cuomo C."/>
            <person name="Litvintseva A."/>
            <person name="Chen Y."/>
            <person name="Heitman J."/>
            <person name="Sun S."/>
            <person name="Springer D."/>
            <person name="Dromer F."/>
            <person name="Young S.K."/>
            <person name="Zeng Q."/>
            <person name="Gargeya S."/>
            <person name="Fitzgerald M."/>
            <person name="Abouelleil A."/>
            <person name="Alvarado L."/>
            <person name="Berlin A.M."/>
            <person name="Chapman S.B."/>
            <person name="Dewar J."/>
            <person name="Goldberg J."/>
            <person name="Griggs A."/>
            <person name="Gujja S."/>
            <person name="Hansen M."/>
            <person name="Howarth C."/>
            <person name="Imamovic A."/>
            <person name="Larimer J."/>
            <person name="McCowan C."/>
            <person name="Murphy C."/>
            <person name="Pearson M."/>
            <person name="Priest M."/>
            <person name="Roberts A."/>
            <person name="Saif S."/>
            <person name="Shea T."/>
            <person name="Sykes S."/>
            <person name="Wortman J."/>
            <person name="Nusbaum C."/>
            <person name="Birren B."/>
        </authorList>
    </citation>
    <scope>NUCLEOTIDE SEQUENCE [LARGE SCALE GENOMIC DNA]</scope>
    <source>
        <strain evidence="3 4">BCC8398</strain>
    </source>
</reference>
<organism evidence="3 4">
    <name type="scientific">Kwoniella heveanensis BCC8398</name>
    <dbReference type="NCBI Taxonomy" id="1296120"/>
    <lineage>
        <taxon>Eukaryota</taxon>
        <taxon>Fungi</taxon>
        <taxon>Dikarya</taxon>
        <taxon>Basidiomycota</taxon>
        <taxon>Agaricomycotina</taxon>
        <taxon>Tremellomycetes</taxon>
        <taxon>Tremellales</taxon>
        <taxon>Cryptococcaceae</taxon>
        <taxon>Kwoniella</taxon>
    </lineage>
</organism>
<dbReference type="PANTHER" id="PTHR19346:SF4">
    <property type="entry name" value="SUGAR PHOSPHATE TRANSPORTER DOMAIN-CONTAINING PROTEIN"/>
    <property type="match status" value="1"/>
</dbReference>
<keyword evidence="2" id="KW-0472">Membrane</keyword>
<name>A0A1B9GVS6_9TREE</name>
<feature type="transmembrane region" description="Helical" evidence="2">
    <location>
        <begin position="232"/>
        <end position="252"/>
    </location>
</feature>
<feature type="transmembrane region" description="Helical" evidence="2">
    <location>
        <begin position="461"/>
        <end position="478"/>
    </location>
</feature>
<evidence type="ECO:0000313" key="3">
    <source>
        <dbReference type="EMBL" id="OCF35144.1"/>
    </source>
</evidence>
<feature type="transmembrane region" description="Helical" evidence="2">
    <location>
        <begin position="179"/>
        <end position="198"/>
    </location>
</feature>
<feature type="transmembrane region" description="Helical" evidence="2">
    <location>
        <begin position="484"/>
        <end position="502"/>
    </location>
</feature>
<feature type="transmembrane region" description="Helical" evidence="2">
    <location>
        <begin position="153"/>
        <end position="173"/>
    </location>
</feature>
<dbReference type="EMBL" id="KI669500">
    <property type="protein sequence ID" value="OCF35144.1"/>
    <property type="molecule type" value="Genomic_DNA"/>
</dbReference>
<gene>
    <name evidence="3" type="ORF">I316_03186</name>
</gene>
<feature type="transmembrane region" description="Helical" evidence="2">
    <location>
        <begin position="429"/>
        <end position="454"/>
    </location>
</feature>
<dbReference type="SUPFAM" id="SSF103481">
    <property type="entry name" value="Multidrug resistance efflux transporter EmrE"/>
    <property type="match status" value="2"/>
</dbReference>
<keyword evidence="2" id="KW-0812">Transmembrane</keyword>
<accession>A0A1B9GVS6</accession>
<dbReference type="OrthoDB" id="10062838at2759"/>
<sequence length="506" mass="54145">MPTTHLRNPSSASASTSAPYHTIPTLALPPSTKSLILPIAILIGIVVSSAAQTEFANHVSKDLGYDKPYFTFYLTHSTFTLIFPLHLLLLRLLKPGVPTTEYLDSIRHTLAEQLAIIPSLSNGHSNGNGNGSSADKLEIVTWREILPGWARKVTWLTLFLSIPAISWYIAMTLSPPVDITAIYATSSFATYGFSLLLLGTPLSKVTVGSIGLAFAGVVVISLDGMGSGEGNLAGRVIGDGVMLFGAIVLGLYEVVYKLALPEGHGGVSSSQSHHGSNSNDYSPLPTHAQHHSHSRSHSPLPSSSTQANDLDEEDASISVHQRPHFPHIPTDGVPTPIELTPPLSRTTSNSNAALLPSSNYPSRRHPRHHLHHSKPITLPPALHANFLTSCIGVATLLLLWPPVIALDWLGYEDFRWPGTGGGAEGFWDIWSSLSIVFWAGSLYNAGLMVLIGIWGPTTSSVANLLTIGLVALVDSLWLGQMPDFQTVIGVGMICVGFGVILWEGEG</sequence>
<feature type="transmembrane region" description="Helical" evidence="2">
    <location>
        <begin position="72"/>
        <end position="93"/>
    </location>
</feature>
<keyword evidence="4" id="KW-1185">Reference proteome</keyword>
<evidence type="ECO:0008006" key="5">
    <source>
        <dbReference type="Google" id="ProtNLM"/>
    </source>
</evidence>
<dbReference type="Proteomes" id="UP000092666">
    <property type="component" value="Unassembled WGS sequence"/>
</dbReference>
<feature type="transmembrane region" description="Helical" evidence="2">
    <location>
        <begin position="205"/>
        <end position="226"/>
    </location>
</feature>
<dbReference type="InterPro" id="IPR037185">
    <property type="entry name" value="EmrE-like"/>
</dbReference>
<evidence type="ECO:0000313" key="4">
    <source>
        <dbReference type="Proteomes" id="UP000092666"/>
    </source>
</evidence>
<dbReference type="InterPro" id="IPR026505">
    <property type="entry name" value="Solute_c_fam_35_mem_F3/F4"/>
</dbReference>
<feature type="region of interest" description="Disordered" evidence="1">
    <location>
        <begin position="266"/>
        <end position="373"/>
    </location>
</feature>
<evidence type="ECO:0000256" key="1">
    <source>
        <dbReference type="SAM" id="MobiDB-lite"/>
    </source>
</evidence>
<keyword evidence="2" id="KW-1133">Transmembrane helix</keyword>
<feature type="compositionally biased region" description="Low complexity" evidence="1">
    <location>
        <begin position="267"/>
        <end position="278"/>
    </location>
</feature>
<protein>
    <recommendedName>
        <fullName evidence="5">EamA domain-containing protein</fullName>
    </recommendedName>
</protein>
<dbReference type="AlphaFoldDB" id="A0A1B9GVS6"/>
<dbReference type="STRING" id="1296120.A0A1B9GVS6"/>
<evidence type="ECO:0000256" key="2">
    <source>
        <dbReference type="SAM" id="Phobius"/>
    </source>
</evidence>
<feature type="compositionally biased region" description="Basic residues" evidence="1">
    <location>
        <begin position="362"/>
        <end position="373"/>
    </location>
</feature>